<dbReference type="EMBL" id="JACHGV010000023">
    <property type="protein sequence ID" value="MBB6081858.1"/>
    <property type="molecule type" value="Genomic_DNA"/>
</dbReference>
<sequence>MSTLYATVGAAVALVDPGPDVPVVPAQRRRPGVREDEVSRFGDLRWELAHLQHTDTASTKAFLWSNFPASLQGSFMRIAWALINIPTPDVLHARLGARSRAVISASTVMTTLTGFRKFARWLEARNVTRLTDVDQEVLSQYAAHLGEKGSTGVHEERQLFALTRVWAYAPHLLPEDRLVMPPWEDPGAAIIDFLGDGFSRDRGENKEVVIHPATVSPLLVWALRCILDLAPDIIDAHWAWRRLKLNIRPSNAAPADGLRLVRAHLQHLKASGGTLPAYIGHTGQRLGSHWRACAAAERPLINISFLAGQLGVTRHQVETGLLELGLDLGGLPVADGAALPVDVTGRIDGKVWANAIDFTEAQSLAGHLMTAALLTIAYLSGMRPEEVLHLERGCSSQEEREDGTVRYRITGQHFKGVTDEHGNTLPQGEIRPEPWTVIELVDRAVKVLEQLHDDRLLFPRSMTVRTLAPASAEIRSEGLNPNRFIGRIKSFIDWANATAARFGRPHELIPVDPHGPITLRRLRRTVAWFIYRRPGGRIALGLQYGHVGSSLAESYGGRTKADMLEILDFEKTLALADALAEASDRLSAGEAVSGPAADRYIAAAEEFTARYAGGFATKGQMKALRNNPRLQIFDDPQALLTCNLDPYKALCDPDLAKGTKPSLRAPNWNRCNPSCANISRTDTHMQRAREQLAQIDTDCADPHLPHPIRRRLELCRASTEKIIQEHEAAARQTAGKDGT</sequence>
<dbReference type="InterPro" id="IPR013762">
    <property type="entry name" value="Integrase-like_cat_sf"/>
</dbReference>
<comment type="caution">
    <text evidence="2">The sequence shown here is derived from an EMBL/GenBank/DDBJ whole genome shotgun (WGS) entry which is preliminary data.</text>
</comment>
<reference evidence="2 3" key="1">
    <citation type="submission" date="2020-08" db="EMBL/GenBank/DDBJ databases">
        <title>Genomic Encyclopedia of Type Strains, Phase IV (KMG-IV): sequencing the most valuable type-strain genomes for metagenomic binning, comparative biology and taxonomic classification.</title>
        <authorList>
            <person name="Goeker M."/>
        </authorList>
    </citation>
    <scope>NUCLEOTIDE SEQUENCE [LARGE SCALE GENOMIC DNA]</scope>
    <source>
        <strain evidence="2 3">DSM 43350</strain>
    </source>
</reference>
<dbReference type="Gene3D" id="1.10.443.10">
    <property type="entry name" value="Intergrase catalytic core"/>
    <property type="match status" value="1"/>
</dbReference>
<accession>A0A7W9WLV2</accession>
<evidence type="ECO:0000313" key="3">
    <source>
        <dbReference type="Proteomes" id="UP000591537"/>
    </source>
</evidence>
<dbReference type="Proteomes" id="UP000591537">
    <property type="component" value="Unassembled WGS sequence"/>
</dbReference>
<gene>
    <name evidence="2" type="ORF">HNR57_007821</name>
</gene>
<protein>
    <recommendedName>
        <fullName evidence="4">Integrase</fullName>
    </recommendedName>
</protein>
<organism evidence="2 3">
    <name type="scientific">Streptomyces paradoxus</name>
    <dbReference type="NCBI Taxonomy" id="66375"/>
    <lineage>
        <taxon>Bacteria</taxon>
        <taxon>Bacillati</taxon>
        <taxon>Actinomycetota</taxon>
        <taxon>Actinomycetes</taxon>
        <taxon>Kitasatosporales</taxon>
        <taxon>Streptomycetaceae</taxon>
        <taxon>Streptomyces</taxon>
    </lineage>
</organism>
<dbReference type="GO" id="GO:0003677">
    <property type="term" value="F:DNA binding"/>
    <property type="evidence" value="ECO:0007669"/>
    <property type="project" value="InterPro"/>
</dbReference>
<keyword evidence="1" id="KW-0233">DNA recombination</keyword>
<keyword evidence="3" id="KW-1185">Reference proteome</keyword>
<dbReference type="InterPro" id="IPR011010">
    <property type="entry name" value="DNA_brk_join_enz"/>
</dbReference>
<name>A0A7W9WLV2_9ACTN</name>
<dbReference type="GO" id="GO:0006310">
    <property type="term" value="P:DNA recombination"/>
    <property type="evidence" value="ECO:0007669"/>
    <property type="project" value="UniProtKB-KW"/>
</dbReference>
<evidence type="ECO:0000256" key="1">
    <source>
        <dbReference type="ARBA" id="ARBA00023172"/>
    </source>
</evidence>
<dbReference type="SUPFAM" id="SSF56349">
    <property type="entry name" value="DNA breaking-rejoining enzymes"/>
    <property type="match status" value="1"/>
</dbReference>
<dbReference type="AlphaFoldDB" id="A0A7W9WLV2"/>
<proteinExistence type="predicted"/>
<evidence type="ECO:0000313" key="2">
    <source>
        <dbReference type="EMBL" id="MBB6081858.1"/>
    </source>
</evidence>
<dbReference type="RefSeq" id="WP_184567976.1">
    <property type="nucleotide sequence ID" value="NZ_BAAARS010000012.1"/>
</dbReference>
<evidence type="ECO:0008006" key="4">
    <source>
        <dbReference type="Google" id="ProtNLM"/>
    </source>
</evidence>
<dbReference type="GO" id="GO:0015074">
    <property type="term" value="P:DNA integration"/>
    <property type="evidence" value="ECO:0007669"/>
    <property type="project" value="InterPro"/>
</dbReference>